<dbReference type="Proteomes" id="UP001431131">
    <property type="component" value="Unassembled WGS sequence"/>
</dbReference>
<keyword evidence="1" id="KW-0812">Transmembrane</keyword>
<organism evidence="2 3">
    <name type="scientific">Fredinandcohnia quinoae</name>
    <dbReference type="NCBI Taxonomy" id="2918902"/>
    <lineage>
        <taxon>Bacteria</taxon>
        <taxon>Bacillati</taxon>
        <taxon>Bacillota</taxon>
        <taxon>Bacilli</taxon>
        <taxon>Bacillales</taxon>
        <taxon>Bacillaceae</taxon>
        <taxon>Fredinandcohnia</taxon>
    </lineage>
</organism>
<keyword evidence="1" id="KW-1133">Transmembrane helix</keyword>
<evidence type="ECO:0000313" key="3">
    <source>
        <dbReference type="Proteomes" id="UP001431131"/>
    </source>
</evidence>
<reference evidence="2" key="1">
    <citation type="submission" date="2022-02" db="EMBL/GenBank/DDBJ databases">
        <title>Fredinandcohnia quinoae sp. nov. isolated from Chenopodium quinoa seeds.</title>
        <authorList>
            <person name="Saati-Santamaria Z."/>
            <person name="Flores-Felix J.D."/>
            <person name="Igual J.M."/>
            <person name="Velazquez E."/>
            <person name="Garcia-Fraile P."/>
            <person name="Martinez-Molina E."/>
        </authorList>
    </citation>
    <scope>NUCLEOTIDE SEQUENCE</scope>
    <source>
        <strain evidence="2">SECRCQ15</strain>
    </source>
</reference>
<comment type="caution">
    <text evidence="2">The sequence shown here is derived from an EMBL/GenBank/DDBJ whole genome shotgun (WGS) entry which is preliminary data.</text>
</comment>
<gene>
    <name evidence="2" type="ORF">MJG50_19140</name>
</gene>
<protein>
    <submittedName>
        <fullName evidence="2">Uncharacterized protein</fullName>
    </submittedName>
</protein>
<evidence type="ECO:0000313" key="2">
    <source>
        <dbReference type="EMBL" id="MCH1627456.1"/>
    </source>
</evidence>
<sequence length="89" mass="9929">MIIVITYGVLASFFSDWLSRKLAKRAYTSEVTSFILHCGCGAILQVFGLGSAILFFIIDRFLGRVKIGWLTVIIALSTVALVYIILINW</sequence>
<evidence type="ECO:0000256" key="1">
    <source>
        <dbReference type="SAM" id="Phobius"/>
    </source>
</evidence>
<keyword evidence="1" id="KW-0472">Membrane</keyword>
<proteinExistence type="predicted"/>
<accession>A0AAW5EBN3</accession>
<feature type="transmembrane region" description="Helical" evidence="1">
    <location>
        <begin position="34"/>
        <end position="58"/>
    </location>
</feature>
<dbReference type="EMBL" id="JAKTTI010000042">
    <property type="protein sequence ID" value="MCH1627456.1"/>
    <property type="molecule type" value="Genomic_DNA"/>
</dbReference>
<name>A0AAW5EBN3_9BACI</name>
<dbReference type="AlphaFoldDB" id="A0AAW5EBN3"/>
<feature type="transmembrane region" description="Helical" evidence="1">
    <location>
        <begin position="67"/>
        <end position="87"/>
    </location>
</feature>
<keyword evidence="3" id="KW-1185">Reference proteome</keyword>